<name>A0A124FK56_9THEO</name>
<dbReference type="Proteomes" id="UP000053326">
    <property type="component" value="Unassembled WGS sequence"/>
</dbReference>
<gene>
    <name evidence="1" type="ORF">XD66_1124</name>
</gene>
<protein>
    <submittedName>
        <fullName evidence="1">Uncharacterized protein</fullName>
    </submittedName>
</protein>
<comment type="caution">
    <text evidence="1">The sequence shown here is derived from an EMBL/GenBank/DDBJ whole genome shotgun (WGS) entry which is preliminary data.</text>
</comment>
<dbReference type="EMBL" id="LGFO01000149">
    <property type="protein sequence ID" value="KUK36171.1"/>
    <property type="molecule type" value="Genomic_DNA"/>
</dbReference>
<accession>A0A124FK56</accession>
<sequence length="65" mass="6869">MADNLLSARLKALIGQQVTLYSSLYNVTGPIAAVGDDYLVLADAVSAVYAPFASLSFVEVVFNNT</sequence>
<organism evidence="1 2">
    <name type="scientific">Thermacetogenium phaeum</name>
    <dbReference type="NCBI Taxonomy" id="85874"/>
    <lineage>
        <taxon>Bacteria</taxon>
        <taxon>Bacillati</taxon>
        <taxon>Bacillota</taxon>
        <taxon>Clostridia</taxon>
        <taxon>Thermoanaerobacterales</taxon>
        <taxon>Thermoanaerobacteraceae</taxon>
        <taxon>Thermacetogenium</taxon>
    </lineage>
</organism>
<evidence type="ECO:0000313" key="1">
    <source>
        <dbReference type="EMBL" id="KUK36171.1"/>
    </source>
</evidence>
<dbReference type="AlphaFoldDB" id="A0A124FK56"/>
<evidence type="ECO:0000313" key="2">
    <source>
        <dbReference type="Proteomes" id="UP000053326"/>
    </source>
</evidence>
<reference evidence="2" key="1">
    <citation type="journal article" date="2015" name="MBio">
        <title>Genome-Resolved Metagenomic Analysis Reveals Roles for Candidate Phyla and Other Microbial Community Members in Biogeochemical Transformations in Oil Reservoirs.</title>
        <authorList>
            <person name="Hu P."/>
            <person name="Tom L."/>
            <person name="Singh A."/>
            <person name="Thomas B.C."/>
            <person name="Baker B.J."/>
            <person name="Piceno Y.M."/>
            <person name="Andersen G.L."/>
            <person name="Banfield J.F."/>
        </authorList>
    </citation>
    <scope>NUCLEOTIDE SEQUENCE [LARGE SCALE GENOMIC DNA]</scope>
</reference>
<proteinExistence type="predicted"/>